<dbReference type="EMBL" id="CP003732">
    <property type="protein sequence ID" value="AFV11311.1"/>
    <property type="molecule type" value="Genomic_DNA"/>
</dbReference>
<dbReference type="STRING" id="1089553.Tph_c10890"/>
<sequence length="147" mass="16409">MAGVEAVSGAAQQPATLERRSFKSEDFFQLLLAQLRQQDPLEPVKNTEFIAHLAQLNALEQLKNLNGYFEQLLAMQQTEGYRNELGFSAGLLGRLVEARNPETGDVIKGMVLGFYRKDGVIWLQLEQMAFPLGWVEKVAVAPEGDSR</sequence>
<reference evidence="3 4" key="1">
    <citation type="journal article" date="2012" name="BMC Genomics">
        <title>Genome-guided analysis of physiological and morphological traits of the fermentative acetate oxidizer Thermacetogenium phaeum.</title>
        <authorList>
            <person name="Oehler D."/>
            <person name="Poehlein A."/>
            <person name="Leimbach A."/>
            <person name="Muller N."/>
            <person name="Daniel R."/>
            <person name="Gottschalk G."/>
            <person name="Schink B."/>
        </authorList>
    </citation>
    <scope>NUCLEOTIDE SEQUENCE [LARGE SCALE GENOMIC DNA]</scope>
    <source>
        <strain evidence="4">ATCC BAA-254 / DSM 26808 / PB</strain>
    </source>
</reference>
<accession>K4LE63</accession>
<dbReference type="HOGENOM" id="CLU_047535_1_0_9"/>
<dbReference type="AlphaFoldDB" id="K4LE63"/>
<name>K4LE63_THEPS</name>
<dbReference type="KEGG" id="tpz:Tph_c10890"/>
<keyword evidence="4" id="KW-1185">Reference proteome</keyword>
<evidence type="ECO:0000256" key="1">
    <source>
        <dbReference type="ARBA" id="ARBA00010577"/>
    </source>
</evidence>
<evidence type="ECO:0000313" key="3">
    <source>
        <dbReference type="EMBL" id="AFV11311.1"/>
    </source>
</evidence>
<dbReference type="Proteomes" id="UP000000467">
    <property type="component" value="Chromosome"/>
</dbReference>
<dbReference type="eggNOG" id="COG1843">
    <property type="taxonomic scope" value="Bacteria"/>
</dbReference>
<proteinExistence type="inferred from homology"/>
<keyword evidence="3" id="KW-0966">Cell projection</keyword>
<evidence type="ECO:0000313" key="4">
    <source>
        <dbReference type="Proteomes" id="UP000000467"/>
    </source>
</evidence>
<gene>
    <name evidence="3" type="primary">flgD</name>
    <name evidence="3" type="ordered locus">Tph_c10890</name>
</gene>
<keyword evidence="3" id="KW-0969">Cilium</keyword>
<organism evidence="3 4">
    <name type="scientific">Thermacetogenium phaeum (strain ATCC BAA-254 / DSM 26808 / PB)</name>
    <dbReference type="NCBI Taxonomy" id="1089553"/>
    <lineage>
        <taxon>Bacteria</taxon>
        <taxon>Bacillati</taxon>
        <taxon>Bacillota</taxon>
        <taxon>Clostridia</taxon>
        <taxon>Thermoanaerobacterales</taxon>
        <taxon>Thermoanaerobacteraceae</taxon>
        <taxon>Thermacetogenium</taxon>
    </lineage>
</organism>
<keyword evidence="2" id="KW-1005">Bacterial flagellum biogenesis</keyword>
<dbReference type="RefSeq" id="WP_015050192.1">
    <property type="nucleotide sequence ID" value="NC_018870.1"/>
</dbReference>
<comment type="similarity">
    <text evidence="1">Belongs to the FlgD family.</text>
</comment>
<dbReference type="Pfam" id="PF03963">
    <property type="entry name" value="FlgD"/>
    <property type="match status" value="1"/>
</dbReference>
<evidence type="ECO:0000256" key="2">
    <source>
        <dbReference type="ARBA" id="ARBA00022795"/>
    </source>
</evidence>
<keyword evidence="3" id="KW-0282">Flagellum</keyword>
<dbReference type="InterPro" id="IPR005648">
    <property type="entry name" value="FlgD"/>
</dbReference>
<dbReference type="OrthoDB" id="280334at2"/>
<protein>
    <submittedName>
        <fullName evidence="3">Flagellar hook capping protein</fullName>
    </submittedName>
</protein>
<dbReference type="GO" id="GO:0044781">
    <property type="term" value="P:bacterial-type flagellum organization"/>
    <property type="evidence" value="ECO:0007669"/>
    <property type="project" value="UniProtKB-KW"/>
</dbReference>